<name>A0A9P0GI89_9CUCU</name>
<proteinExistence type="predicted"/>
<dbReference type="PANTHER" id="PTHR46601:SF1">
    <property type="entry name" value="ADF-H DOMAIN-CONTAINING PROTEIN"/>
    <property type="match status" value="1"/>
</dbReference>
<evidence type="ECO:0000313" key="2">
    <source>
        <dbReference type="EMBL" id="CAH1110242.1"/>
    </source>
</evidence>
<dbReference type="PANTHER" id="PTHR46601">
    <property type="entry name" value="ULP_PROTEASE DOMAIN-CONTAINING PROTEIN"/>
    <property type="match status" value="1"/>
</dbReference>
<dbReference type="EMBL" id="OV651816">
    <property type="protein sequence ID" value="CAH1110242.1"/>
    <property type="molecule type" value="Genomic_DNA"/>
</dbReference>
<evidence type="ECO:0000313" key="3">
    <source>
        <dbReference type="Proteomes" id="UP001153636"/>
    </source>
</evidence>
<dbReference type="AlphaFoldDB" id="A0A9P0GI89"/>
<protein>
    <submittedName>
        <fullName evidence="2">Uncharacterized protein</fullName>
    </submittedName>
</protein>
<accession>A0A9P0GI89</accession>
<dbReference type="OrthoDB" id="6774265at2759"/>
<evidence type="ECO:0000256" key="1">
    <source>
        <dbReference type="SAM" id="MobiDB-lite"/>
    </source>
</evidence>
<reference evidence="2" key="1">
    <citation type="submission" date="2022-01" db="EMBL/GenBank/DDBJ databases">
        <authorList>
            <person name="King R."/>
        </authorList>
    </citation>
    <scope>NUCLEOTIDE SEQUENCE</scope>
</reference>
<gene>
    <name evidence="2" type="ORF">PSYICH_LOCUS10722</name>
</gene>
<feature type="compositionally biased region" description="Acidic residues" evidence="1">
    <location>
        <begin position="105"/>
        <end position="125"/>
    </location>
</feature>
<organism evidence="2 3">
    <name type="scientific">Psylliodes chrysocephalus</name>
    <dbReference type="NCBI Taxonomy" id="3402493"/>
    <lineage>
        <taxon>Eukaryota</taxon>
        <taxon>Metazoa</taxon>
        <taxon>Ecdysozoa</taxon>
        <taxon>Arthropoda</taxon>
        <taxon>Hexapoda</taxon>
        <taxon>Insecta</taxon>
        <taxon>Pterygota</taxon>
        <taxon>Neoptera</taxon>
        <taxon>Endopterygota</taxon>
        <taxon>Coleoptera</taxon>
        <taxon>Polyphaga</taxon>
        <taxon>Cucujiformia</taxon>
        <taxon>Chrysomeloidea</taxon>
        <taxon>Chrysomelidae</taxon>
        <taxon>Galerucinae</taxon>
        <taxon>Alticini</taxon>
        <taxon>Psylliodes</taxon>
    </lineage>
</organism>
<dbReference type="Proteomes" id="UP001153636">
    <property type="component" value="Chromosome 4"/>
</dbReference>
<keyword evidence="3" id="KW-1185">Reference proteome</keyword>
<feature type="region of interest" description="Disordered" evidence="1">
    <location>
        <begin position="96"/>
        <end position="137"/>
    </location>
</feature>
<sequence length="137" mass="15580">MFYFLATKLHKLYTQINTFSWNYSESGHGKGAPDGIGGATKQTADRLVAEGKDIASFDTLLESLKQNITNVTYFSIKKQNIENINTMIEKEKIKHFAESDVTNEQSEEEGDEDETDAVDEDDKDFSDESDKDFFLFI</sequence>
<feature type="compositionally biased region" description="Basic and acidic residues" evidence="1">
    <location>
        <begin position="126"/>
        <end position="137"/>
    </location>
</feature>